<dbReference type="OrthoDB" id="9805017at2"/>
<evidence type="ECO:0000313" key="3">
    <source>
        <dbReference type="EMBL" id="OZC02954.1"/>
    </source>
</evidence>
<feature type="domain" description="DUF7619" evidence="2">
    <location>
        <begin position="1391"/>
        <end position="1441"/>
    </location>
</feature>
<dbReference type="InParanoid" id="A0A259TZG8"/>
<organism evidence="3 4">
    <name type="scientific">Rubricoccus marinus</name>
    <dbReference type="NCBI Taxonomy" id="716817"/>
    <lineage>
        <taxon>Bacteria</taxon>
        <taxon>Pseudomonadati</taxon>
        <taxon>Rhodothermota</taxon>
        <taxon>Rhodothermia</taxon>
        <taxon>Rhodothermales</taxon>
        <taxon>Rubricoccaceae</taxon>
        <taxon>Rubricoccus</taxon>
    </lineage>
</organism>
<evidence type="ECO:0000313" key="4">
    <source>
        <dbReference type="Proteomes" id="UP000216446"/>
    </source>
</evidence>
<protein>
    <recommendedName>
        <fullName evidence="2">DUF7619 domain-containing protein</fullName>
    </recommendedName>
</protein>
<keyword evidence="4" id="KW-1185">Reference proteome</keyword>
<keyword evidence="1" id="KW-0732">Signal</keyword>
<name>A0A259TZG8_9BACT</name>
<dbReference type="EMBL" id="MQWB01000001">
    <property type="protein sequence ID" value="OZC02954.1"/>
    <property type="molecule type" value="Genomic_DNA"/>
</dbReference>
<dbReference type="Pfam" id="PF24595">
    <property type="entry name" value="DUF7619"/>
    <property type="match status" value="1"/>
</dbReference>
<dbReference type="RefSeq" id="WP_094547742.1">
    <property type="nucleotide sequence ID" value="NZ_MQWB01000001.1"/>
</dbReference>
<dbReference type="InterPro" id="IPR055353">
    <property type="entry name" value="DUF7619"/>
</dbReference>
<dbReference type="Gene3D" id="2.60.40.4070">
    <property type="match status" value="1"/>
</dbReference>
<reference evidence="3 4" key="1">
    <citation type="submission" date="2016-11" db="EMBL/GenBank/DDBJ databases">
        <title>Study of marine rhodopsin-containing bacteria.</title>
        <authorList>
            <person name="Yoshizawa S."/>
            <person name="Kumagai Y."/>
            <person name="Kogure K."/>
        </authorList>
    </citation>
    <scope>NUCLEOTIDE SEQUENCE [LARGE SCALE GENOMIC DNA]</scope>
    <source>
        <strain evidence="3 4">SG-29</strain>
    </source>
</reference>
<feature type="signal peptide" evidence="1">
    <location>
        <begin position="1"/>
        <end position="23"/>
    </location>
</feature>
<gene>
    <name evidence="3" type="ORF">BSZ36_08215</name>
</gene>
<comment type="caution">
    <text evidence="3">The sequence shown here is derived from an EMBL/GenBank/DDBJ whole genome shotgun (WGS) entry which is preliminary data.</text>
</comment>
<accession>A0A259TZG8</accession>
<dbReference type="Proteomes" id="UP000216446">
    <property type="component" value="Unassembled WGS sequence"/>
</dbReference>
<feature type="chain" id="PRO_5013034325" description="DUF7619 domain-containing protein" evidence="1">
    <location>
        <begin position="24"/>
        <end position="1635"/>
    </location>
</feature>
<evidence type="ECO:0000256" key="1">
    <source>
        <dbReference type="SAM" id="SignalP"/>
    </source>
</evidence>
<sequence>MLTPSSLALVAFTAVALASGAAAQPCTTSWAAPADGNWETAANWTDGVPDDADVACITAAGSYTVTASRGDKALAGLVIGGASGTQTLTTNSRITMSGDGTVGTNGRWTFLNRTPGGSDGLVFDGGTGTLVVEGAVELPDGVTFLTTGGTLDVAESGVFRMGTGASAGTGTGLIRVRGTLEVDAPNNAGVYSPVEVEAGLIRVRAGRFQMSQGTLRNASFEIAEAASVSITSSNSGGLSGVFTVEGTLSGDIDGALTFSSGSTLMAATTGATLDVGGTGLRLFAGSGSRTTLASEGGILRNVGLVTIEARTTQLQGATLRNEGTFRIANNSNLSLAEGARFENTASGLLDLVDTAGISGGPDGGRIMSAGRLVARLDASSSRSQSIQVPVDLTNATVEVAANVRLQMSEGVWQDVAFDVAETGEVLLTTSNSGGLSGVIKTSGTLSGDVQGSLRLSRAEMQTTATGTTLDLGGNGFTMAAGSGGYATLSGGPFVNRTTLTVISSGSGLTDATLLNEGTLRIDGSSLIVREGSSVTNATSATVDLVGPGGFSGSGLFVNEGLVTKTGGNTSSFRGLLRGRPGSELRVLDGQFFFRDEPAENYGAGVLLTGAGETAQIYIGPPLQGTLSPGTPEQPIATLALSSSLRLSPTEGDARLMIDVGAGGASDVVTTQFTIYLGGTLVIRLADGFTPSFGDQWTIVTDLRNNLPQGIFETIEVEGDAGGVTFVVDTSNPGAVVLRAVAGATVATSAAEVSEGEPASFRIRHPASPEPLRIAFETDGTATRVADYTLTARGGVLRTQPGTTETVVSLFARRDADASEGPETVTFRLLPSGDASPVDGSTEASVVIRDAPSSDALAVSGVVPARGENAGTISPTILGTALNASATVHLVGAVTLPATRVEAASGAAGLGVVFDLALAPPGRYDVVVVQGGETATLAGAFEVVPAQRRVRVWADVAGTPAPRFGRWSTYTVFLGNDADADIYDVGLVLRITDGAEIEFMDGILDLSDRPANLQTLVQPAVPGVQSVPLYFKKLPAGSANSFRVRVRPTSPLSIGDDVGVAYELFPPDGNNPATWSGDFEADTPFNLGLLMGALAAHVDEYPPANYSLAAVSLANPAPEDDCPPDDDVIPPIQDVSAEDLIRMYDQGARFNRYYGSDIQPSTSTAVSEFGGFSLAVIIPEAASAAGYTSAGAGGIVAAGISTMSFMRSSGLYSRQVICDRQAEGSLPRTDFCERYPPAVPAGTTAQGPGTGGACGQTGGSFDPNDKFGPAGFGSARYYDPSTVTTPYTIRFENLATASLPAQEVIIVDTLDTAAFDLDTFSLGPIRWGADKTVMPPPGATSFETEVDLSPDLDATLLITASLDPTTGRAVWHFLTLDPDTGDLPEDGTVGFLPPNQTSPEGEGSVSFVVSAHERLASGAEVSNRAEIVFDVNEPIVTPVWTNTVDREAPASTVAALDATVENPIRITVSASDADSGVQQYALFASRNGGDFEFVARSDTPTFVFEGEPGSVYGFYSLTVDAVGNAEPFKTDAEATTTVAVGAEGGPDLPSALSLSPAWPNPVHTRAAFRLGVPEAGPVRVTVFDALGREVARLADGEHAAGWHALPWEASRVATGAYVVRAQSAGETVTQSVTVVR</sequence>
<proteinExistence type="predicted"/>
<evidence type="ECO:0000259" key="2">
    <source>
        <dbReference type="Pfam" id="PF24595"/>
    </source>
</evidence>